<feature type="compositionally biased region" description="Basic and acidic residues" evidence="2">
    <location>
        <begin position="2704"/>
        <end position="2715"/>
    </location>
</feature>
<feature type="region of interest" description="Disordered" evidence="2">
    <location>
        <begin position="385"/>
        <end position="482"/>
    </location>
</feature>
<feature type="compositionally biased region" description="Polar residues" evidence="2">
    <location>
        <begin position="1"/>
        <end position="14"/>
    </location>
</feature>
<feature type="region of interest" description="Disordered" evidence="2">
    <location>
        <begin position="1709"/>
        <end position="1733"/>
    </location>
</feature>
<feature type="compositionally biased region" description="Polar residues" evidence="2">
    <location>
        <begin position="526"/>
        <end position="535"/>
    </location>
</feature>
<name>A0AAV2P0A0_9HYME</name>
<feature type="compositionally biased region" description="Basic and acidic residues" evidence="2">
    <location>
        <begin position="1268"/>
        <end position="1279"/>
    </location>
</feature>
<feature type="compositionally biased region" description="Basic residues" evidence="2">
    <location>
        <begin position="1239"/>
        <end position="1249"/>
    </location>
</feature>
<feature type="region of interest" description="Disordered" evidence="2">
    <location>
        <begin position="332"/>
        <end position="372"/>
    </location>
</feature>
<feature type="region of interest" description="Disordered" evidence="2">
    <location>
        <begin position="2561"/>
        <end position="2580"/>
    </location>
</feature>
<protein>
    <recommendedName>
        <fullName evidence="5">Centrosome-associated protein 350</fullName>
    </recommendedName>
</protein>
<dbReference type="GO" id="GO:0005813">
    <property type="term" value="C:centrosome"/>
    <property type="evidence" value="ECO:0007669"/>
    <property type="project" value="InterPro"/>
</dbReference>
<feature type="compositionally biased region" description="Low complexity" evidence="2">
    <location>
        <begin position="536"/>
        <end position="545"/>
    </location>
</feature>
<feature type="region of interest" description="Disordered" evidence="2">
    <location>
        <begin position="972"/>
        <end position="1021"/>
    </location>
</feature>
<feature type="compositionally biased region" description="Polar residues" evidence="2">
    <location>
        <begin position="1329"/>
        <end position="1360"/>
    </location>
</feature>
<evidence type="ECO:0000313" key="3">
    <source>
        <dbReference type="EMBL" id="CAL1685033.1"/>
    </source>
</evidence>
<dbReference type="GO" id="GO:0008017">
    <property type="term" value="F:microtubule binding"/>
    <property type="evidence" value="ECO:0007669"/>
    <property type="project" value="InterPro"/>
</dbReference>
<feature type="region of interest" description="Disordered" evidence="2">
    <location>
        <begin position="1127"/>
        <end position="1175"/>
    </location>
</feature>
<feature type="compositionally biased region" description="Polar residues" evidence="2">
    <location>
        <begin position="2115"/>
        <end position="2141"/>
    </location>
</feature>
<feature type="compositionally biased region" description="Polar residues" evidence="2">
    <location>
        <begin position="2565"/>
        <end position="2577"/>
    </location>
</feature>
<evidence type="ECO:0000313" key="4">
    <source>
        <dbReference type="Proteomes" id="UP001497644"/>
    </source>
</evidence>
<dbReference type="PANTHER" id="PTHR13958:SF3">
    <property type="entry name" value="CAP-GLY DOMAIN-CONTAINING PROTEIN-RELATED"/>
    <property type="match status" value="1"/>
</dbReference>
<evidence type="ECO:0008006" key="5">
    <source>
        <dbReference type="Google" id="ProtNLM"/>
    </source>
</evidence>
<feature type="compositionally biased region" description="Basic residues" evidence="2">
    <location>
        <begin position="275"/>
        <end position="284"/>
    </location>
</feature>
<feature type="compositionally biased region" description="Low complexity" evidence="2">
    <location>
        <begin position="1361"/>
        <end position="1372"/>
    </location>
</feature>
<feature type="region of interest" description="Disordered" evidence="2">
    <location>
        <begin position="1860"/>
        <end position="1883"/>
    </location>
</feature>
<accession>A0AAV2P0A0</accession>
<feature type="compositionally biased region" description="Basic and acidic residues" evidence="2">
    <location>
        <begin position="1213"/>
        <end position="1231"/>
    </location>
</feature>
<dbReference type="EMBL" id="OZ034828">
    <property type="protein sequence ID" value="CAL1685033.1"/>
    <property type="molecule type" value="Genomic_DNA"/>
</dbReference>
<feature type="compositionally biased region" description="Polar residues" evidence="2">
    <location>
        <begin position="1189"/>
        <end position="1210"/>
    </location>
</feature>
<feature type="coiled-coil region" evidence="1">
    <location>
        <begin position="869"/>
        <end position="910"/>
    </location>
</feature>
<feature type="compositionally biased region" description="Basic and acidic residues" evidence="2">
    <location>
        <begin position="2156"/>
        <end position="2167"/>
    </location>
</feature>
<feature type="compositionally biased region" description="Low complexity" evidence="2">
    <location>
        <begin position="2591"/>
        <end position="2602"/>
    </location>
</feature>
<dbReference type="Proteomes" id="UP001497644">
    <property type="component" value="Chromosome 5"/>
</dbReference>
<feature type="compositionally biased region" description="Basic and acidic residues" evidence="2">
    <location>
        <begin position="2638"/>
        <end position="2668"/>
    </location>
</feature>
<feature type="region of interest" description="Disordered" evidence="2">
    <location>
        <begin position="1329"/>
        <end position="1389"/>
    </location>
</feature>
<keyword evidence="1" id="KW-0175">Coiled coil</keyword>
<feature type="region of interest" description="Disordered" evidence="2">
    <location>
        <begin position="1040"/>
        <end position="1071"/>
    </location>
</feature>
<feature type="compositionally biased region" description="Polar residues" evidence="2">
    <location>
        <begin position="1860"/>
        <end position="1878"/>
    </location>
</feature>
<keyword evidence="4" id="KW-1185">Reference proteome</keyword>
<feature type="region of interest" description="Disordered" evidence="2">
    <location>
        <begin position="1662"/>
        <end position="1682"/>
    </location>
</feature>
<feature type="compositionally biased region" description="Polar residues" evidence="2">
    <location>
        <begin position="458"/>
        <end position="477"/>
    </location>
</feature>
<feature type="compositionally biased region" description="Basic and acidic residues" evidence="2">
    <location>
        <begin position="385"/>
        <end position="444"/>
    </location>
</feature>
<dbReference type="GO" id="GO:0034453">
    <property type="term" value="P:microtubule anchoring"/>
    <property type="evidence" value="ECO:0007669"/>
    <property type="project" value="InterPro"/>
</dbReference>
<feature type="compositionally biased region" description="Basic and acidic residues" evidence="2">
    <location>
        <begin position="343"/>
        <end position="353"/>
    </location>
</feature>
<feature type="region of interest" description="Disordered" evidence="2">
    <location>
        <begin position="1"/>
        <end position="22"/>
    </location>
</feature>
<feature type="compositionally biased region" description="Basic and acidic residues" evidence="2">
    <location>
        <begin position="1005"/>
        <end position="1015"/>
    </location>
</feature>
<feature type="region of interest" description="Disordered" evidence="2">
    <location>
        <begin position="506"/>
        <end position="545"/>
    </location>
</feature>
<gene>
    <name evidence="3" type="ORF">LPLAT_LOCUS10521</name>
</gene>
<feature type="compositionally biased region" description="Polar residues" evidence="2">
    <location>
        <begin position="1250"/>
        <end position="1267"/>
    </location>
</feature>
<feature type="compositionally biased region" description="Polar residues" evidence="2">
    <location>
        <begin position="1710"/>
        <end position="1733"/>
    </location>
</feature>
<dbReference type="InterPro" id="IPR028750">
    <property type="entry name" value="CEP350/CC187"/>
</dbReference>
<feature type="region of interest" description="Disordered" evidence="2">
    <location>
        <begin position="1189"/>
        <end position="1279"/>
    </location>
</feature>
<evidence type="ECO:0000256" key="1">
    <source>
        <dbReference type="SAM" id="Coils"/>
    </source>
</evidence>
<proteinExistence type="predicted"/>
<dbReference type="PANTHER" id="PTHR13958">
    <property type="entry name" value="CENTROSOME-ASSOCIATED PROTEIN 350"/>
    <property type="match status" value="1"/>
</dbReference>
<feature type="coiled-coil region" evidence="1">
    <location>
        <begin position="1772"/>
        <end position="1813"/>
    </location>
</feature>
<feature type="compositionally biased region" description="Acidic residues" evidence="2">
    <location>
        <begin position="2610"/>
        <end position="2629"/>
    </location>
</feature>
<feature type="coiled-coil region" evidence="1">
    <location>
        <begin position="1471"/>
        <end position="1513"/>
    </location>
</feature>
<organism evidence="3 4">
    <name type="scientific">Lasius platythorax</name>
    <dbReference type="NCBI Taxonomy" id="488582"/>
    <lineage>
        <taxon>Eukaryota</taxon>
        <taxon>Metazoa</taxon>
        <taxon>Ecdysozoa</taxon>
        <taxon>Arthropoda</taxon>
        <taxon>Hexapoda</taxon>
        <taxon>Insecta</taxon>
        <taxon>Pterygota</taxon>
        <taxon>Neoptera</taxon>
        <taxon>Endopterygota</taxon>
        <taxon>Hymenoptera</taxon>
        <taxon>Apocrita</taxon>
        <taxon>Aculeata</taxon>
        <taxon>Formicoidea</taxon>
        <taxon>Formicidae</taxon>
        <taxon>Formicinae</taxon>
        <taxon>Lasius</taxon>
        <taxon>Lasius</taxon>
    </lineage>
</organism>
<feature type="region of interest" description="Disordered" evidence="2">
    <location>
        <begin position="2111"/>
        <end position="2173"/>
    </location>
</feature>
<feature type="compositionally biased region" description="Basic and acidic residues" evidence="2">
    <location>
        <begin position="241"/>
        <end position="274"/>
    </location>
</feature>
<feature type="region of interest" description="Disordered" evidence="2">
    <location>
        <begin position="2588"/>
        <end position="2744"/>
    </location>
</feature>
<feature type="compositionally biased region" description="Polar residues" evidence="2">
    <location>
        <begin position="1147"/>
        <end position="1159"/>
    </location>
</feature>
<feature type="region of interest" description="Disordered" evidence="2">
    <location>
        <begin position="237"/>
        <end position="301"/>
    </location>
</feature>
<sequence length="3061" mass="346900">MLSTWFKNKNMKSSSQKEEPEDKKKYVFFSDPDVIAKRAETSAITAQITLDLEAQQQTIENKLANSRVSALDIKSLENLLSYHPVQPYPFTFISAVKQKLALGDCIHTDPKAYNPSSQAKSNLTSSVLKANSTQNLYQVVQKMDYIKPLKVPDLKISPKTLDFSSRDNSVSKELPSTKSEITAKEFAHDRSDRTLRTGDKVQRKLDFSFPDGSSIINCENIEPLKAPNVSIASNLCKKKEHVRDSSREKENKSKRMKKDDSLCAKRDEFAQEHTKRNRSPRHVSRKDASNMGNIRLPKNDKSFYATTSNDLLSMRLKDKNVIIPTTKKDNDKRQRFFNAQSVESRDNPVESKGRVSSNESSSDKITPRDNNISVLCNNTETKSKDICHMKQRPEIEDSKSDTSDHIFDSDNRQLKEDKSNSIYKEQTKRMYDKSKMSNRIEGKQHSANSEPSEDIGSMSETNSSKNRAYHVNSTQLSKSKDLETATEIKQNINFARSIKTSEKLKYTEHSERQLTNTSTKKDDESYSQSIITSKETTTTNDDSNNVDVSTLPEVLFDARRISFRDGYSQQEFHDLTTPEKLNLVRSKNRRRNLIPSSDSEVDVRCPKYKPTVKSEKEQEKKQLMHPDALFNQFRAELQFLDTVTDLSRQLDVEKCLYDTKCEQEQKNSQKITEKNEELERTVEDGCAVATVDNNTVEKVWDSIDGAKKNVAEMWRPSDEAHFNRKYYVPANQINVDELAGINYGNKAVVKVAEVQTQTVNDIATQTNISANKQNAQDKLLEIIEKMYEQSSSVENDIPQQSLNSIEQFENLDQIEDISVPSRIRTMSEISLHETTSSIKTETGTEISISTRDVTFSINQYLDLEIEQLIRDENQRCNKMEELLKSREKTLNDKTRKLAQLEEQKRALRDTGQDSRSVKKKQRALILKLQQEQEYLCKIKKLHQRASQERMDILQKQKNMFNPEMSTRNILTKLKRSADNSSPRRLSGPMKGYDIRSNSSRSSVIESDKSQHDCSHIEPCVQGSESDVHSIKLDLVKSDDLAKSKESREKDPVMSPKRSDISKHELRSRKYEEKMPRADILQWKQNQRDMESKWNQGHPMKMKRLLENQESSIGVSQSKLELTNTSVPDHVKSESDTLVEELSKKSRTSQAVDLSVQTATDAKEKESTSNIITANNESIEEEINTIAQDTVSKTTQSSQISEDILQTNTSKSSKKIDKSVTSDRDTSKKSQYSDELNTNSKHKNFKHQKVKSSSSTLTENIQSKSSSHLSEEVTKHQDKRTKLGHELLHLDNNNKDSILSELNFNESQKSLQIPVKHSKLIKDKNLKLSETPNDYESKENVSSQISNRKLENDGSSSRNGRSTQNISTSQISTFAISRRSSKESEKNLSKSIVVRSQDRHLEQLLTARETALTSRKNCIKDWMAWHARLKAEEDRVTRMEQTAFKLVATYSNVLNQLDTTISSDTSDVEGRIGLLAEKLEERRIEMARLKREAKKQTKKQLRALEANLLNQIKKYDMTIHEMRKKLETKKTIKETDKLAIEPKSLADFKVPEIPLKRIQDIYKGSDLLRSRSESDLLVTRNQQKNLKVAIPITYDDKHEKGSYKKSSKYTDTKSTNILELKDTNQTVSNEYTSTEAYNKIRTVTSALSTANDTHLEKYALSKETQIEESGSAEPKQNSISGNVEDVETNLSTVRSESEVRTLSNARFVDHSTINTESTNNGPTTNVDRSQPKTNFTIRSEIREIGNVDYVKSIPSKSDYSTESAARTVADSDILTYSRKLDFLQLNNKNLSEDISSIENDIKVFSEIMSRLNNESDEKSKIENDERNTSQDISEIISKSVFSDKIADISNKEKHTISGEINTGSFSISANNGKSKSPNGLSHDKYKSDEINSEISAIFSEDVHLSDLAREIDYEAKSKEIMNEIEKSIISEHVKTARGDYNNAATSILENEDKESLNDLVSELEVKSISEIFSKMLESRRNLDRATNTATEIIDDSRRHISERSVNLNEEKLEKDSVKNQAEEADYSLKFSERSNSPIIAGHRSKENCETRSAVSSEALRVVAGEDSRSSDNIPEILEAGTDDTRISKEMKILDEDVETSSVLDRTKHSHLAFASNADQNQSHTISTENISPDRSNWTTSDSFHVPQDGISIGEQDENSRSRGDHTEDASNNFSRKNLSRCVDDATNPEAEINSASDVNVSACIPKGESTKVDNNVLTESQAMKSNDELDDILDIIARENNREENIPNEESEKLDVISDSMAEILEKVKDIVENDQRGSVDNRFKGILCDMNIDVNDETEAVLDLSSLNNRAQSKINVEDISESNVDYPSTRNDNRPDNREKVIDISLQAVDETEEKSAVRVNLRVEIDNEEESPRAAIPKIQEIIITELDSDSVEDNVLSELEIDAKVELAEEEESAASYVNEDEENRYHAVKEKKDIIEIEECLESILEQDSSDGEQLDNLVEVAESGLDTVEKVIASSRDFPVSIIDDAVSEIEGTKEETDDKTAGKTIDEMITIPDAPIIENLNKTFDILKDPEYEDISEESLEVSEILDKNDLPKAGIARKSSNLPDKYQATQKSEDVLRILDEISQRSSSDSTSNSQRNEKSETQEEISELLDAEVSAEDDDSSPEMNKMTRRKDTEEKSYGVDDEARSRFLKGVELRDERSLVEATRSLPEEKDAAPLRLDADDDDDDDKSTRIIYELQERVSRLREQDGSSGESSEAGDTPRGVSDIEMDSPRDFNDSRLDIDILDDDLLSGKAMTNQSVDVKTNFHSASIVATSENDITAMIDKLKASLEQPGLEVAELEAKLLRIEQLQIELEIKKLEAEEVSFYVREIPNKPPPPYTPPGDGRLSASLGSPSLVTAVIPSNVEELTSFTEKATTLIYNAKLAGEDIASLEAPVEIYESIKDKTSENKDRRIYNTFLFDLCKEIIVEVFRAEYEKPGPSWTKPNVKTKPAMKIPKTVVELVEYVNKEVATLFGFKTKLQRENMVMRWSRKRRDRVDELLAREAQAEEDEWTKFHHDELVVKNGLTVAILDTLVMETANVVKIAYGKKRRIMV</sequence>
<evidence type="ECO:0000256" key="2">
    <source>
        <dbReference type="SAM" id="MobiDB-lite"/>
    </source>
</evidence>
<reference evidence="3" key="1">
    <citation type="submission" date="2024-04" db="EMBL/GenBank/DDBJ databases">
        <authorList>
            <consortium name="Molecular Ecology Group"/>
        </authorList>
    </citation>
    <scope>NUCLEOTIDE SEQUENCE</scope>
</reference>